<dbReference type="EC" id="4.1.2.13" evidence="1"/>
<dbReference type="PIRSF" id="PIRSF038992">
    <property type="entry name" value="Aldolase_Ia"/>
    <property type="match status" value="1"/>
</dbReference>
<dbReference type="PANTHER" id="PTHR47916">
    <property type="entry name" value="FRUCTOSE-BISPHOSPHATE ALDOLASE CLASS 1"/>
    <property type="match status" value="1"/>
</dbReference>
<dbReference type="SUPFAM" id="SSF51569">
    <property type="entry name" value="Aldolase"/>
    <property type="match status" value="1"/>
</dbReference>
<evidence type="ECO:0000313" key="7">
    <source>
        <dbReference type="Proteomes" id="UP000230027"/>
    </source>
</evidence>
<evidence type="ECO:0000256" key="3">
    <source>
        <dbReference type="ARBA" id="ARBA00023270"/>
    </source>
</evidence>
<dbReference type="Gene3D" id="3.20.20.70">
    <property type="entry name" value="Aldolase class I"/>
    <property type="match status" value="1"/>
</dbReference>
<comment type="caution">
    <text evidence="6">The sequence shown here is derived from an EMBL/GenBank/DDBJ whole genome shotgun (WGS) entry which is preliminary data.</text>
</comment>
<dbReference type="NCBIfam" id="NF005321">
    <property type="entry name" value="PRK06852.1"/>
    <property type="match status" value="1"/>
</dbReference>
<proteinExistence type="inferred from homology"/>
<feature type="active site" description="Proton donor" evidence="5">
    <location>
        <position position="173"/>
    </location>
</feature>
<dbReference type="InterPro" id="IPR013785">
    <property type="entry name" value="Aldolase_TIM"/>
</dbReference>
<evidence type="ECO:0000256" key="5">
    <source>
        <dbReference type="PIRSR" id="PIRSR038992-1"/>
    </source>
</evidence>
<comment type="similarity">
    <text evidence="4">Belongs to the DeoC/FbaB aldolase family. FbaB subfamily.</text>
</comment>
<dbReference type="SMART" id="SM01133">
    <property type="entry name" value="DeoC"/>
    <property type="match status" value="1"/>
</dbReference>
<keyword evidence="2" id="KW-0456">Lyase</keyword>
<dbReference type="Pfam" id="PF01791">
    <property type="entry name" value="DeoC"/>
    <property type="match status" value="1"/>
</dbReference>
<dbReference type="InterPro" id="IPR050456">
    <property type="entry name" value="DeoC/FbaB_aldolase"/>
</dbReference>
<dbReference type="Proteomes" id="UP000230027">
    <property type="component" value="Unassembled WGS sequence"/>
</dbReference>
<name>A0A2M7U3U4_9BACT</name>
<protein>
    <recommendedName>
        <fullName evidence="1">fructose-bisphosphate aldolase</fullName>
        <ecNumber evidence="1">4.1.2.13</ecNumber>
    </recommendedName>
</protein>
<reference evidence="7" key="1">
    <citation type="submission" date="2017-09" db="EMBL/GenBank/DDBJ databases">
        <title>Depth-based differentiation of microbial function through sediment-hosted aquifers and enrichment of novel symbionts in the deep terrestrial subsurface.</title>
        <authorList>
            <person name="Probst A.J."/>
            <person name="Ladd B."/>
            <person name="Jarett J.K."/>
            <person name="Geller-Mcgrath D.E."/>
            <person name="Sieber C.M.K."/>
            <person name="Emerson J.B."/>
            <person name="Anantharaman K."/>
            <person name="Thomas B.C."/>
            <person name="Malmstrom R."/>
            <person name="Stieglmeier M."/>
            <person name="Klingl A."/>
            <person name="Woyke T."/>
            <person name="Ryan C.M."/>
            <person name="Banfield J.F."/>
        </authorList>
    </citation>
    <scope>NUCLEOTIDE SEQUENCE [LARGE SCALE GENOMIC DNA]</scope>
</reference>
<evidence type="ECO:0000256" key="2">
    <source>
        <dbReference type="ARBA" id="ARBA00023239"/>
    </source>
</evidence>
<dbReference type="AlphaFoldDB" id="A0A2M7U3U4"/>
<gene>
    <name evidence="6" type="ORF">COY14_02825</name>
</gene>
<evidence type="ECO:0000256" key="1">
    <source>
        <dbReference type="ARBA" id="ARBA00013068"/>
    </source>
</evidence>
<dbReference type="PANTHER" id="PTHR47916:SF4">
    <property type="entry name" value="FRUCTOSE-BISPHOSPHATE ALDOLASE CLASS 1"/>
    <property type="match status" value="1"/>
</dbReference>
<evidence type="ECO:0000313" key="6">
    <source>
        <dbReference type="EMBL" id="PIZ65236.1"/>
    </source>
</evidence>
<organism evidence="6 7">
    <name type="scientific">Candidatus Roizmanbacteria bacterium CG_4_10_14_0_2_um_filter_36_9</name>
    <dbReference type="NCBI Taxonomy" id="1974823"/>
    <lineage>
        <taxon>Bacteria</taxon>
        <taxon>Candidatus Roizmaniibacteriota</taxon>
    </lineage>
</organism>
<dbReference type="InterPro" id="IPR041720">
    <property type="entry name" value="FbaB-like"/>
</dbReference>
<feature type="active site" description="Schiff-base intermediate with dihydroxyacetone-P" evidence="5">
    <location>
        <position position="204"/>
    </location>
</feature>
<dbReference type="InterPro" id="IPR002915">
    <property type="entry name" value="DeoC/FbaB/LacD_aldolase"/>
</dbReference>
<keyword evidence="3" id="KW-0704">Schiff base</keyword>
<dbReference type="EMBL" id="PFOD01000055">
    <property type="protein sequence ID" value="PIZ65236.1"/>
    <property type="molecule type" value="Genomic_DNA"/>
</dbReference>
<evidence type="ECO:0000256" key="4">
    <source>
        <dbReference type="ARBA" id="ARBA00049653"/>
    </source>
</evidence>
<dbReference type="GO" id="GO:0004332">
    <property type="term" value="F:fructose-bisphosphate aldolase activity"/>
    <property type="evidence" value="ECO:0007669"/>
    <property type="project" value="UniProtKB-EC"/>
</dbReference>
<accession>A0A2M7U3U4</accession>
<sequence length="300" mass="32423">MKIHTPLDVPEASKQTYEENYKAITHDVGRLMLFAGDQKIEHLNDDFYGKGIPAEDNDPEHLFKIASQAKIGVFASQLGLIARYGADYKDVPYLVKMNSKSHLIGKDQRDPLSAAWYGVSQVMELKKNAGLNILGIGYTLYLGSDFEPQMLSEAARLIYEAHRHGLLSVVWCYPRGKAVPNEKDAHLIAGAAATAAVLGSDFIKVNPPSQDGKSDASLLQEATQAAGRSGVVCAGGSSATAETFLQGLYDQIHTGGTIGNATGRNIHQKPLGEAVRFANSIFAVTVENKSVKEAMKIYQG</sequence>